<name>A0ABS8Y6Q1_DATST</name>
<sequence>MGGLCSKRATAESTTDGGIPYVNGYLDYGAGIDQSHRFPTQSNSDPMQSPAGESIDKQLTGPALSFPEANAISHGVPMDDVDDGIPRLSRTLSNKSRSTRSKQVAIAK</sequence>
<evidence type="ECO:0000313" key="3">
    <source>
        <dbReference type="Proteomes" id="UP000823775"/>
    </source>
</evidence>
<organism evidence="2 3">
    <name type="scientific">Datura stramonium</name>
    <name type="common">Jimsonweed</name>
    <name type="synonym">Common thornapple</name>
    <dbReference type="NCBI Taxonomy" id="4076"/>
    <lineage>
        <taxon>Eukaryota</taxon>
        <taxon>Viridiplantae</taxon>
        <taxon>Streptophyta</taxon>
        <taxon>Embryophyta</taxon>
        <taxon>Tracheophyta</taxon>
        <taxon>Spermatophyta</taxon>
        <taxon>Magnoliopsida</taxon>
        <taxon>eudicotyledons</taxon>
        <taxon>Gunneridae</taxon>
        <taxon>Pentapetalae</taxon>
        <taxon>asterids</taxon>
        <taxon>lamiids</taxon>
        <taxon>Solanales</taxon>
        <taxon>Solanaceae</taxon>
        <taxon>Solanoideae</taxon>
        <taxon>Datureae</taxon>
        <taxon>Datura</taxon>
    </lineage>
</organism>
<proteinExistence type="predicted"/>
<accession>A0ABS8Y6Q1</accession>
<feature type="non-terminal residue" evidence="2">
    <location>
        <position position="108"/>
    </location>
</feature>
<comment type="caution">
    <text evidence="2">The sequence shown here is derived from an EMBL/GenBank/DDBJ whole genome shotgun (WGS) entry which is preliminary data.</text>
</comment>
<protein>
    <submittedName>
        <fullName evidence="2">Uncharacterized protein</fullName>
    </submittedName>
</protein>
<dbReference type="EMBL" id="JACEIK010043852">
    <property type="protein sequence ID" value="MCE5167026.1"/>
    <property type="molecule type" value="Genomic_DNA"/>
</dbReference>
<feature type="region of interest" description="Disordered" evidence="1">
    <location>
        <begin position="74"/>
        <end position="108"/>
    </location>
</feature>
<evidence type="ECO:0000313" key="2">
    <source>
        <dbReference type="EMBL" id="MCE5167026.1"/>
    </source>
</evidence>
<feature type="compositionally biased region" description="Polar residues" evidence="1">
    <location>
        <begin position="37"/>
        <end position="47"/>
    </location>
</feature>
<feature type="region of interest" description="Disordered" evidence="1">
    <location>
        <begin position="32"/>
        <end position="59"/>
    </location>
</feature>
<gene>
    <name evidence="2" type="ORF">HAX54_034114</name>
</gene>
<dbReference type="Proteomes" id="UP000823775">
    <property type="component" value="Unassembled WGS sequence"/>
</dbReference>
<keyword evidence="3" id="KW-1185">Reference proteome</keyword>
<evidence type="ECO:0000256" key="1">
    <source>
        <dbReference type="SAM" id="MobiDB-lite"/>
    </source>
</evidence>
<reference evidence="2 3" key="1">
    <citation type="journal article" date="2021" name="BMC Genomics">
        <title>Datura genome reveals duplications of psychoactive alkaloid biosynthetic genes and high mutation rate following tissue culture.</title>
        <authorList>
            <person name="Rajewski A."/>
            <person name="Carter-House D."/>
            <person name="Stajich J."/>
            <person name="Litt A."/>
        </authorList>
    </citation>
    <scope>NUCLEOTIDE SEQUENCE [LARGE SCALE GENOMIC DNA]</scope>
    <source>
        <strain evidence="2">AR-01</strain>
    </source>
</reference>